<reference evidence="2" key="2">
    <citation type="journal article" date="2017" name="Nat. Plants">
        <title>The Aegilops tauschii genome reveals multiple impacts of transposons.</title>
        <authorList>
            <person name="Zhao G."/>
            <person name="Zou C."/>
            <person name="Li K."/>
            <person name="Wang K."/>
            <person name="Li T."/>
            <person name="Gao L."/>
            <person name="Zhang X."/>
            <person name="Wang H."/>
            <person name="Yang Z."/>
            <person name="Liu X."/>
            <person name="Jiang W."/>
            <person name="Mao L."/>
            <person name="Kong X."/>
            <person name="Jiao Y."/>
            <person name="Jia J."/>
        </authorList>
    </citation>
    <scope>NUCLEOTIDE SEQUENCE [LARGE SCALE GENOMIC DNA]</scope>
    <source>
        <strain evidence="2">cv. AL8/78</strain>
    </source>
</reference>
<dbReference type="AlphaFoldDB" id="A0A453E398"/>
<dbReference type="Proteomes" id="UP000015105">
    <property type="component" value="Chromosome 3D"/>
</dbReference>
<reference evidence="1" key="3">
    <citation type="journal article" date="2017" name="Nature">
        <title>Genome sequence of the progenitor of the wheat D genome Aegilops tauschii.</title>
        <authorList>
            <person name="Luo M.C."/>
            <person name="Gu Y.Q."/>
            <person name="Puiu D."/>
            <person name="Wang H."/>
            <person name="Twardziok S.O."/>
            <person name="Deal K.R."/>
            <person name="Huo N."/>
            <person name="Zhu T."/>
            <person name="Wang L."/>
            <person name="Wang Y."/>
            <person name="McGuire P.E."/>
            <person name="Liu S."/>
            <person name="Long H."/>
            <person name="Ramasamy R.K."/>
            <person name="Rodriguez J.C."/>
            <person name="Van S.L."/>
            <person name="Yuan L."/>
            <person name="Wang Z."/>
            <person name="Xia Z."/>
            <person name="Xiao L."/>
            <person name="Anderson O.D."/>
            <person name="Ouyang S."/>
            <person name="Liang Y."/>
            <person name="Zimin A.V."/>
            <person name="Pertea G."/>
            <person name="Qi P."/>
            <person name="Bennetzen J.L."/>
            <person name="Dai X."/>
            <person name="Dawson M.W."/>
            <person name="Muller H.G."/>
            <person name="Kugler K."/>
            <person name="Rivarola-Duarte L."/>
            <person name="Spannagl M."/>
            <person name="Mayer K.F.X."/>
            <person name="Lu F.H."/>
            <person name="Bevan M.W."/>
            <person name="Leroy P."/>
            <person name="Li P."/>
            <person name="You F.M."/>
            <person name="Sun Q."/>
            <person name="Liu Z."/>
            <person name="Lyons E."/>
            <person name="Wicker T."/>
            <person name="Salzberg S.L."/>
            <person name="Devos K.M."/>
            <person name="Dvorak J."/>
        </authorList>
    </citation>
    <scope>NUCLEOTIDE SEQUENCE [LARGE SCALE GENOMIC DNA]</scope>
    <source>
        <strain evidence="1">cv. AL8/78</strain>
    </source>
</reference>
<name>A0A453E398_AEGTS</name>
<reference evidence="1" key="5">
    <citation type="journal article" date="2021" name="G3 (Bethesda)">
        <title>Aegilops tauschii genome assembly Aet v5.0 features greater sequence contiguity and improved annotation.</title>
        <authorList>
            <person name="Wang L."/>
            <person name="Zhu T."/>
            <person name="Rodriguez J.C."/>
            <person name="Deal K.R."/>
            <person name="Dubcovsky J."/>
            <person name="McGuire P.E."/>
            <person name="Lux T."/>
            <person name="Spannagl M."/>
            <person name="Mayer K.F.X."/>
            <person name="Baldrich P."/>
            <person name="Meyers B.C."/>
            <person name="Huo N."/>
            <person name="Gu Y.Q."/>
            <person name="Zhou H."/>
            <person name="Devos K.M."/>
            <person name="Bennetzen J.L."/>
            <person name="Unver T."/>
            <person name="Budak H."/>
            <person name="Gulick P.J."/>
            <person name="Galiba G."/>
            <person name="Kalapos B."/>
            <person name="Nelson D.R."/>
            <person name="Li P."/>
            <person name="You F.M."/>
            <person name="Luo M.C."/>
            <person name="Dvorak J."/>
        </authorList>
    </citation>
    <scope>NUCLEOTIDE SEQUENCE [LARGE SCALE GENOMIC DNA]</scope>
    <source>
        <strain evidence="1">cv. AL8/78</strain>
    </source>
</reference>
<keyword evidence="2" id="KW-1185">Reference proteome</keyword>
<accession>A0A453E398</accession>
<sequence length="47" mass="5028">ERRPGLGCSPRRAADLLAPPAAGAEASPRAASCRVRISSTLHRWLMD</sequence>
<protein>
    <submittedName>
        <fullName evidence="1">Uncharacterized protein</fullName>
    </submittedName>
</protein>
<reference evidence="2" key="1">
    <citation type="journal article" date="2014" name="Science">
        <title>Ancient hybridizations among the ancestral genomes of bread wheat.</title>
        <authorList>
            <consortium name="International Wheat Genome Sequencing Consortium,"/>
            <person name="Marcussen T."/>
            <person name="Sandve S.R."/>
            <person name="Heier L."/>
            <person name="Spannagl M."/>
            <person name="Pfeifer M."/>
            <person name="Jakobsen K.S."/>
            <person name="Wulff B.B."/>
            <person name="Steuernagel B."/>
            <person name="Mayer K.F."/>
            <person name="Olsen O.A."/>
        </authorList>
    </citation>
    <scope>NUCLEOTIDE SEQUENCE [LARGE SCALE GENOMIC DNA]</scope>
    <source>
        <strain evidence="2">cv. AL8/78</strain>
    </source>
</reference>
<reference evidence="1" key="4">
    <citation type="submission" date="2019-03" db="UniProtKB">
        <authorList>
            <consortium name="EnsemblPlants"/>
        </authorList>
    </citation>
    <scope>IDENTIFICATION</scope>
</reference>
<dbReference type="Gramene" id="AET3Gv20203400.9">
    <property type="protein sequence ID" value="AET3Gv20203400.9"/>
    <property type="gene ID" value="AET3Gv20203400"/>
</dbReference>
<evidence type="ECO:0000313" key="2">
    <source>
        <dbReference type="Proteomes" id="UP000015105"/>
    </source>
</evidence>
<dbReference type="EnsemblPlants" id="AET3Gv20203400.9">
    <property type="protein sequence ID" value="AET3Gv20203400.9"/>
    <property type="gene ID" value="AET3Gv20203400"/>
</dbReference>
<evidence type="ECO:0000313" key="1">
    <source>
        <dbReference type="EnsemblPlants" id="AET3Gv20203400.9"/>
    </source>
</evidence>
<organism evidence="1 2">
    <name type="scientific">Aegilops tauschii subsp. strangulata</name>
    <name type="common">Goatgrass</name>
    <dbReference type="NCBI Taxonomy" id="200361"/>
    <lineage>
        <taxon>Eukaryota</taxon>
        <taxon>Viridiplantae</taxon>
        <taxon>Streptophyta</taxon>
        <taxon>Embryophyta</taxon>
        <taxon>Tracheophyta</taxon>
        <taxon>Spermatophyta</taxon>
        <taxon>Magnoliopsida</taxon>
        <taxon>Liliopsida</taxon>
        <taxon>Poales</taxon>
        <taxon>Poaceae</taxon>
        <taxon>BOP clade</taxon>
        <taxon>Pooideae</taxon>
        <taxon>Triticodae</taxon>
        <taxon>Triticeae</taxon>
        <taxon>Triticinae</taxon>
        <taxon>Aegilops</taxon>
    </lineage>
</organism>
<proteinExistence type="predicted"/>